<dbReference type="InterPro" id="IPR035701">
    <property type="entry name" value="CASP10_DED2"/>
</dbReference>
<reference evidence="3" key="1">
    <citation type="submission" date="2025-08" db="UniProtKB">
        <authorList>
            <consortium name="Ensembl"/>
        </authorList>
    </citation>
    <scope>IDENTIFICATION</scope>
</reference>
<evidence type="ECO:0000313" key="3">
    <source>
        <dbReference type="Ensembl" id="ENSCWAP00000014093.1"/>
    </source>
</evidence>
<evidence type="ECO:0000256" key="1">
    <source>
        <dbReference type="ARBA" id="ARBA00022703"/>
    </source>
</evidence>
<dbReference type="PANTHER" id="PTHR48169">
    <property type="entry name" value="DED DOMAIN-CONTAINING PROTEIN"/>
    <property type="match status" value="1"/>
</dbReference>
<dbReference type="Proteomes" id="UP000694540">
    <property type="component" value="Unplaced"/>
</dbReference>
<evidence type="ECO:0000259" key="2">
    <source>
        <dbReference type="PROSITE" id="PS50168"/>
    </source>
</evidence>
<evidence type="ECO:0000313" key="4">
    <source>
        <dbReference type="Proteomes" id="UP000694540"/>
    </source>
</evidence>
<dbReference type="PANTHER" id="PTHR48169:SF7">
    <property type="entry name" value="CASPASE 10"/>
    <property type="match status" value="1"/>
</dbReference>
<dbReference type="InterPro" id="IPR011029">
    <property type="entry name" value="DEATH-like_dom_sf"/>
</dbReference>
<dbReference type="InterPro" id="IPR001875">
    <property type="entry name" value="DED_dom"/>
</dbReference>
<dbReference type="GeneTree" id="ENSGT00940000160994"/>
<dbReference type="CDD" id="cd08814">
    <property type="entry name" value="DED_Caspase_10_r2"/>
    <property type="match status" value="1"/>
</dbReference>
<accession>A0A8C3WH00</accession>
<dbReference type="Ensembl" id="ENSCWAT00000015292.1">
    <property type="protein sequence ID" value="ENSCWAP00000014093.1"/>
    <property type="gene ID" value="ENSCWAG00000010876.1"/>
</dbReference>
<feature type="domain" description="DED" evidence="2">
    <location>
        <begin position="112"/>
        <end position="185"/>
    </location>
</feature>
<keyword evidence="1" id="KW-0053">Apoptosis</keyword>
<dbReference type="Gene3D" id="1.10.533.10">
    <property type="entry name" value="Death Domain, Fas"/>
    <property type="match status" value="2"/>
</dbReference>
<dbReference type="GO" id="GO:0042981">
    <property type="term" value="P:regulation of apoptotic process"/>
    <property type="evidence" value="ECO:0007669"/>
    <property type="project" value="InterPro"/>
</dbReference>
<keyword evidence="4" id="KW-1185">Reference proteome</keyword>
<dbReference type="AlphaFoldDB" id="A0A8C3WH00"/>
<proteinExistence type="predicted"/>
<dbReference type="PROSITE" id="PS50168">
    <property type="entry name" value="DED"/>
    <property type="match status" value="2"/>
</dbReference>
<dbReference type="GO" id="GO:0006915">
    <property type="term" value="P:apoptotic process"/>
    <property type="evidence" value="ECO:0007669"/>
    <property type="project" value="UniProtKB-KW"/>
</dbReference>
<dbReference type="SMART" id="SM00031">
    <property type="entry name" value="DED"/>
    <property type="match status" value="2"/>
</dbReference>
<dbReference type="SUPFAM" id="SSF47986">
    <property type="entry name" value="DEATH domain"/>
    <property type="match status" value="2"/>
</dbReference>
<reference evidence="3" key="2">
    <citation type="submission" date="2025-09" db="UniProtKB">
        <authorList>
            <consortium name="Ensembl"/>
        </authorList>
    </citation>
    <scope>IDENTIFICATION</scope>
</reference>
<name>A0A8C3WH00_9CETA</name>
<sequence length="271" mass="31302">MTSQGQSPSWDDNCQMDFRGKLLIIDSNLGDQDVERLKFLCRDYVSPRSLEKANSALDIFDQLLTKELLSEEDTFFLAELLYTIKQNSLLRHLHYTKEQMARLLRDHRKISLFRNLLYELSEDISSENLKGMIFLLRESIPKVQMTSLSFLAYLEKQDQIDEDNLTLLEDLCKKIVPNLMRKIEKYKREKASQAVPLPVAKETEPLTQGKEELFYSSDIKQFLGSLQEMSQQEEHTVSNGDSCVQDGSESQGVLCCCQPQLHLAVRKTRNP</sequence>
<protein>
    <recommendedName>
        <fullName evidence="2">DED domain-containing protein</fullName>
    </recommendedName>
</protein>
<dbReference type="Pfam" id="PF01335">
    <property type="entry name" value="DED"/>
    <property type="match status" value="2"/>
</dbReference>
<dbReference type="FunFam" id="1.10.533.10:FF:000038">
    <property type="entry name" value="Caspase 10"/>
    <property type="match status" value="1"/>
</dbReference>
<organism evidence="3 4">
    <name type="scientific">Catagonus wagneri</name>
    <name type="common">Chacoan peccary</name>
    <dbReference type="NCBI Taxonomy" id="51154"/>
    <lineage>
        <taxon>Eukaryota</taxon>
        <taxon>Metazoa</taxon>
        <taxon>Chordata</taxon>
        <taxon>Craniata</taxon>
        <taxon>Vertebrata</taxon>
        <taxon>Euteleostomi</taxon>
        <taxon>Mammalia</taxon>
        <taxon>Eutheria</taxon>
        <taxon>Laurasiatheria</taxon>
        <taxon>Artiodactyla</taxon>
        <taxon>Suina</taxon>
        <taxon>Tayassuidae</taxon>
        <taxon>Catagonus</taxon>
    </lineage>
</organism>
<feature type="domain" description="DED" evidence="2">
    <location>
        <begin position="17"/>
        <end position="95"/>
    </location>
</feature>
<dbReference type="FunFam" id="1.10.533.10:FF:000070">
    <property type="entry name" value="Caspase 10"/>
    <property type="match status" value="1"/>
</dbReference>